<dbReference type="Proteomes" id="UP001516400">
    <property type="component" value="Unassembled WGS sequence"/>
</dbReference>
<gene>
    <name evidence="1" type="ORF">HHI36_001955</name>
</gene>
<name>A0ABD2P9H1_9CUCU</name>
<sequence length="198" mass="22309">MPRLNPNHLKSTELSYELALRNVDPPATVDEKRKLLRGIIAQENSDRSFIEISDPYEFKDNVKELKESIADISTLVSIFQGNSNSDGYKRISSRLTHVSQIVQRMSTEDDNEEKTKQDILRQVLLLEADLDEKVIVLTTPPVIANPVSQSTPSHPSLSPQSTSVKKVPVCKWGMKKFFGRESLVNFLELIDSLKSSRG</sequence>
<reference evidence="1 2" key="1">
    <citation type="journal article" date="2021" name="BMC Biol.">
        <title>Horizontally acquired antibacterial genes associated with adaptive radiation of ladybird beetles.</title>
        <authorList>
            <person name="Li H.S."/>
            <person name="Tang X.F."/>
            <person name="Huang Y.H."/>
            <person name="Xu Z.Y."/>
            <person name="Chen M.L."/>
            <person name="Du X.Y."/>
            <person name="Qiu B.Y."/>
            <person name="Chen P.T."/>
            <person name="Zhang W."/>
            <person name="Slipinski A."/>
            <person name="Escalona H.E."/>
            <person name="Waterhouse R.M."/>
            <person name="Zwick A."/>
            <person name="Pang H."/>
        </authorList>
    </citation>
    <scope>NUCLEOTIDE SEQUENCE [LARGE SCALE GENOMIC DNA]</scope>
    <source>
        <strain evidence="1">SYSU2018</strain>
    </source>
</reference>
<evidence type="ECO:0000313" key="2">
    <source>
        <dbReference type="Proteomes" id="UP001516400"/>
    </source>
</evidence>
<keyword evidence="2" id="KW-1185">Reference proteome</keyword>
<dbReference type="AlphaFoldDB" id="A0ABD2P9H1"/>
<organism evidence="1 2">
    <name type="scientific">Cryptolaemus montrouzieri</name>
    <dbReference type="NCBI Taxonomy" id="559131"/>
    <lineage>
        <taxon>Eukaryota</taxon>
        <taxon>Metazoa</taxon>
        <taxon>Ecdysozoa</taxon>
        <taxon>Arthropoda</taxon>
        <taxon>Hexapoda</taxon>
        <taxon>Insecta</taxon>
        <taxon>Pterygota</taxon>
        <taxon>Neoptera</taxon>
        <taxon>Endopterygota</taxon>
        <taxon>Coleoptera</taxon>
        <taxon>Polyphaga</taxon>
        <taxon>Cucujiformia</taxon>
        <taxon>Coccinelloidea</taxon>
        <taxon>Coccinellidae</taxon>
        <taxon>Scymninae</taxon>
        <taxon>Scymnini</taxon>
        <taxon>Cryptolaemus</taxon>
    </lineage>
</organism>
<evidence type="ECO:0000313" key="1">
    <source>
        <dbReference type="EMBL" id="KAL3287484.1"/>
    </source>
</evidence>
<protein>
    <submittedName>
        <fullName evidence="1">Uncharacterized protein</fullName>
    </submittedName>
</protein>
<comment type="caution">
    <text evidence="1">The sequence shown here is derived from an EMBL/GenBank/DDBJ whole genome shotgun (WGS) entry which is preliminary data.</text>
</comment>
<proteinExistence type="predicted"/>
<accession>A0ABD2P9H1</accession>
<dbReference type="EMBL" id="JABFTP020000185">
    <property type="protein sequence ID" value="KAL3287484.1"/>
    <property type="molecule type" value="Genomic_DNA"/>
</dbReference>